<dbReference type="PROSITE" id="PS51462">
    <property type="entry name" value="NUDIX"/>
    <property type="match status" value="1"/>
</dbReference>
<dbReference type="InterPro" id="IPR020476">
    <property type="entry name" value="Nudix_hydrolase"/>
</dbReference>
<accession>A0A0P7ZVM6</accession>
<sequence>MKFKSTPNRCLLVEGKEIWISRSVTVLPVLFCVSKGIQYVPLGLRGTDLPEGVGQWGLPGGYLDYDETTTEALYREVWEELGLDIPQMVQDYRFEGDLDHPYEVYSAPLRRQNVTLKYALMFHLENADLPILNPQVSQGEVAEAKWFEVEEALNMQLAFNHHEVIKDCLTRRYA</sequence>
<dbReference type="InterPro" id="IPR000086">
    <property type="entry name" value="NUDIX_hydrolase_dom"/>
</dbReference>
<dbReference type="Gene3D" id="3.90.79.10">
    <property type="entry name" value="Nucleoside Triphosphate Pyrophosphohydrolase"/>
    <property type="match status" value="1"/>
</dbReference>
<keyword evidence="2 3" id="KW-0378">Hydrolase</keyword>
<dbReference type="PATRIC" id="fig|1666911.3.peg.277"/>
<evidence type="ECO:0000259" key="4">
    <source>
        <dbReference type="PROSITE" id="PS51462"/>
    </source>
</evidence>
<protein>
    <submittedName>
        <fullName evidence="5">8-oxo-dGTP diphosphatase</fullName>
        <ecNumber evidence="5">3.6.1.55</ecNumber>
    </submittedName>
</protein>
<dbReference type="InterPro" id="IPR015797">
    <property type="entry name" value="NUDIX_hydrolase-like_dom_sf"/>
</dbReference>
<dbReference type="EC" id="3.6.1.55" evidence="5"/>
<dbReference type="PANTHER" id="PTHR43736">
    <property type="entry name" value="ADP-RIBOSE PYROPHOSPHATASE"/>
    <property type="match status" value="1"/>
</dbReference>
<proteinExistence type="inferred from homology"/>
<organism evidence="5 6">
    <name type="scientific">Phormidesmis priestleyi Ana</name>
    <dbReference type="NCBI Taxonomy" id="1666911"/>
    <lineage>
        <taxon>Bacteria</taxon>
        <taxon>Bacillati</taxon>
        <taxon>Cyanobacteriota</taxon>
        <taxon>Cyanophyceae</taxon>
        <taxon>Leptolyngbyales</taxon>
        <taxon>Leptolyngbyaceae</taxon>
        <taxon>Phormidesmis</taxon>
    </lineage>
</organism>
<dbReference type="AlphaFoldDB" id="A0A0P7ZVM6"/>
<reference evidence="5 6" key="1">
    <citation type="submission" date="2015-09" db="EMBL/GenBank/DDBJ databases">
        <title>Identification and resolution of microdiversity through metagenomic sequencing of parallel consortia.</title>
        <authorList>
            <person name="Nelson W.C."/>
            <person name="Romine M.F."/>
            <person name="Lindemann S.R."/>
        </authorList>
    </citation>
    <scope>NUCLEOTIDE SEQUENCE [LARGE SCALE GENOMIC DNA]</scope>
    <source>
        <strain evidence="5">Ana</strain>
    </source>
</reference>
<gene>
    <name evidence="5" type="primary">mutT-3</name>
    <name evidence="5" type="ORF">HLUCCA11_15020</name>
</gene>
<evidence type="ECO:0000256" key="3">
    <source>
        <dbReference type="RuleBase" id="RU003476"/>
    </source>
</evidence>
<evidence type="ECO:0000313" key="5">
    <source>
        <dbReference type="EMBL" id="KPQ34412.1"/>
    </source>
</evidence>
<dbReference type="PRINTS" id="PR00502">
    <property type="entry name" value="NUDIXFAMILY"/>
</dbReference>
<dbReference type="STRING" id="1666911.HLUCCA11_15020"/>
<dbReference type="PANTHER" id="PTHR43736:SF1">
    <property type="entry name" value="DIHYDRONEOPTERIN TRIPHOSPHATE DIPHOSPHATASE"/>
    <property type="match status" value="1"/>
</dbReference>
<comment type="similarity">
    <text evidence="1 3">Belongs to the Nudix hydrolase family.</text>
</comment>
<feature type="domain" description="Nudix hydrolase" evidence="4">
    <location>
        <begin position="21"/>
        <end position="170"/>
    </location>
</feature>
<evidence type="ECO:0000256" key="1">
    <source>
        <dbReference type="ARBA" id="ARBA00005582"/>
    </source>
</evidence>
<dbReference type="GO" id="GO:0035539">
    <property type="term" value="F:8-oxo-7,8-dihydrodeoxyguanosine triphosphate pyrophosphatase activity"/>
    <property type="evidence" value="ECO:0007669"/>
    <property type="project" value="UniProtKB-EC"/>
</dbReference>
<comment type="caution">
    <text evidence="5">The sequence shown here is derived from an EMBL/GenBank/DDBJ whole genome shotgun (WGS) entry which is preliminary data.</text>
</comment>
<dbReference type="SUPFAM" id="SSF55811">
    <property type="entry name" value="Nudix"/>
    <property type="match status" value="1"/>
</dbReference>
<evidence type="ECO:0000313" key="6">
    <source>
        <dbReference type="Proteomes" id="UP000050465"/>
    </source>
</evidence>
<dbReference type="Pfam" id="PF00293">
    <property type="entry name" value="NUDIX"/>
    <property type="match status" value="1"/>
</dbReference>
<dbReference type="Proteomes" id="UP000050465">
    <property type="component" value="Unassembled WGS sequence"/>
</dbReference>
<dbReference type="EMBL" id="LJZR01000020">
    <property type="protein sequence ID" value="KPQ34412.1"/>
    <property type="molecule type" value="Genomic_DNA"/>
</dbReference>
<dbReference type="InterPro" id="IPR020084">
    <property type="entry name" value="NUDIX_hydrolase_CS"/>
</dbReference>
<dbReference type="PROSITE" id="PS00893">
    <property type="entry name" value="NUDIX_BOX"/>
    <property type="match status" value="1"/>
</dbReference>
<name>A0A0P7ZVM6_9CYAN</name>
<evidence type="ECO:0000256" key="2">
    <source>
        <dbReference type="ARBA" id="ARBA00022801"/>
    </source>
</evidence>